<dbReference type="EMBL" id="QXTE01002904">
    <property type="protein sequence ID" value="TFJ95649.1"/>
    <property type="molecule type" value="Genomic_DNA"/>
</dbReference>
<gene>
    <name evidence="2" type="ORF">DR999_PMT22714</name>
</gene>
<comment type="caution">
    <text evidence="2">The sequence shown here is derived from an EMBL/GenBank/DDBJ whole genome shotgun (WGS) entry which is preliminary data.</text>
</comment>
<keyword evidence="2" id="KW-0547">Nucleotide-binding</keyword>
<reference evidence="2 3" key="1">
    <citation type="submission" date="2019-04" db="EMBL/GenBank/DDBJ databases">
        <title>Draft genome of the big-headed turtle Platysternon megacephalum.</title>
        <authorList>
            <person name="Gong S."/>
        </authorList>
    </citation>
    <scope>NUCLEOTIDE SEQUENCE [LARGE SCALE GENOMIC DNA]</scope>
    <source>
        <strain evidence="2">DO16091913</strain>
        <tissue evidence="2">Muscle</tissue>
    </source>
</reference>
<dbReference type="SUPFAM" id="SSF53300">
    <property type="entry name" value="vWA-like"/>
    <property type="match status" value="1"/>
</dbReference>
<dbReference type="STRING" id="55544.A0A4D9DJ00"/>
<proteinExistence type="predicted"/>
<sequence>MQRISCTGNQQPTVRVAIMAQTPTGAIEAFDFSEYQPELFEKFQDMRNRGPYLLSAQALRSYQNKFRTAPADNVKVVIHLTDGVDGGLAQLEAASAALQREAFFHYRTTLQKKHAAECPASVLDSGEIEERQGVSGENGYRGYPGDEGGPSNLWGISNSNGDGEDNESHDFNFSLASSPLNRYFSMKSYIN</sequence>
<dbReference type="InterPro" id="IPR036465">
    <property type="entry name" value="vWFA_dom_sf"/>
</dbReference>
<dbReference type="GO" id="GO:0005524">
    <property type="term" value="F:ATP binding"/>
    <property type="evidence" value="ECO:0007669"/>
    <property type="project" value="UniProtKB-KW"/>
</dbReference>
<evidence type="ECO:0000313" key="3">
    <source>
        <dbReference type="Proteomes" id="UP000297703"/>
    </source>
</evidence>
<dbReference type="Proteomes" id="UP000297703">
    <property type="component" value="Unassembled WGS sequence"/>
</dbReference>
<evidence type="ECO:0000256" key="1">
    <source>
        <dbReference type="SAM" id="MobiDB-lite"/>
    </source>
</evidence>
<evidence type="ECO:0000313" key="2">
    <source>
        <dbReference type="EMBL" id="TFJ95649.1"/>
    </source>
</evidence>
<reference evidence="2 3" key="2">
    <citation type="submission" date="2019-04" db="EMBL/GenBank/DDBJ databases">
        <title>The genome sequence of big-headed turtle.</title>
        <authorList>
            <person name="Gong S."/>
        </authorList>
    </citation>
    <scope>NUCLEOTIDE SEQUENCE [LARGE SCALE GENOMIC DNA]</scope>
    <source>
        <strain evidence="2">DO16091913</strain>
        <tissue evidence="2">Muscle</tissue>
    </source>
</reference>
<accession>A0A4D9DJ00</accession>
<protein>
    <submittedName>
        <fullName evidence="2">Peptide ABC transporter ATP-binding protein</fullName>
    </submittedName>
</protein>
<dbReference type="AlphaFoldDB" id="A0A4D9DJ00"/>
<organism evidence="2 3">
    <name type="scientific">Platysternon megacephalum</name>
    <name type="common">big-headed turtle</name>
    <dbReference type="NCBI Taxonomy" id="55544"/>
    <lineage>
        <taxon>Eukaryota</taxon>
        <taxon>Metazoa</taxon>
        <taxon>Chordata</taxon>
        <taxon>Craniata</taxon>
        <taxon>Vertebrata</taxon>
        <taxon>Euteleostomi</taxon>
        <taxon>Archelosauria</taxon>
        <taxon>Testudinata</taxon>
        <taxon>Testudines</taxon>
        <taxon>Cryptodira</taxon>
        <taxon>Durocryptodira</taxon>
        <taxon>Testudinoidea</taxon>
        <taxon>Platysternidae</taxon>
        <taxon>Platysternon</taxon>
    </lineage>
</organism>
<feature type="region of interest" description="Disordered" evidence="1">
    <location>
        <begin position="130"/>
        <end position="167"/>
    </location>
</feature>
<dbReference type="OrthoDB" id="6132182at2759"/>
<keyword evidence="3" id="KW-1185">Reference proteome</keyword>
<name>A0A4D9DJ00_9SAUR</name>
<keyword evidence="2" id="KW-0067">ATP-binding</keyword>